<evidence type="ECO:0000313" key="2">
    <source>
        <dbReference type="Proteomes" id="UP000807342"/>
    </source>
</evidence>
<dbReference type="Proteomes" id="UP000807342">
    <property type="component" value="Unassembled WGS sequence"/>
</dbReference>
<feature type="non-terminal residue" evidence="1">
    <location>
        <position position="57"/>
    </location>
</feature>
<feature type="non-terminal residue" evidence="1">
    <location>
        <position position="1"/>
    </location>
</feature>
<dbReference type="EMBL" id="MU151772">
    <property type="protein sequence ID" value="KAF9441830.1"/>
    <property type="molecule type" value="Genomic_DNA"/>
</dbReference>
<comment type="caution">
    <text evidence="1">The sequence shown here is derived from an EMBL/GenBank/DDBJ whole genome shotgun (WGS) entry which is preliminary data.</text>
</comment>
<proteinExistence type="predicted"/>
<accession>A0A9P5X1Y9</accession>
<name>A0A9P5X1Y9_9AGAR</name>
<reference evidence="1" key="1">
    <citation type="submission" date="2020-11" db="EMBL/GenBank/DDBJ databases">
        <authorList>
            <consortium name="DOE Joint Genome Institute"/>
            <person name="Ahrendt S."/>
            <person name="Riley R."/>
            <person name="Andreopoulos W."/>
            <person name="Labutti K."/>
            <person name="Pangilinan J."/>
            <person name="Ruiz-Duenas F.J."/>
            <person name="Barrasa J.M."/>
            <person name="Sanchez-Garcia M."/>
            <person name="Camarero S."/>
            <person name="Miyauchi S."/>
            <person name="Serrano A."/>
            <person name="Linde D."/>
            <person name="Babiker R."/>
            <person name="Drula E."/>
            <person name="Ayuso-Fernandez I."/>
            <person name="Pacheco R."/>
            <person name="Padilla G."/>
            <person name="Ferreira P."/>
            <person name="Barriuso J."/>
            <person name="Kellner H."/>
            <person name="Castanera R."/>
            <person name="Alfaro M."/>
            <person name="Ramirez L."/>
            <person name="Pisabarro A.G."/>
            <person name="Kuo A."/>
            <person name="Tritt A."/>
            <person name="Lipzen A."/>
            <person name="He G."/>
            <person name="Yan M."/>
            <person name="Ng V."/>
            <person name="Cullen D."/>
            <person name="Martin F."/>
            <person name="Rosso M.-N."/>
            <person name="Henrissat B."/>
            <person name="Hibbett D."/>
            <person name="Martinez A.T."/>
            <person name="Grigoriev I.V."/>
        </authorList>
    </citation>
    <scope>NUCLEOTIDE SEQUENCE</scope>
    <source>
        <strain evidence="1">MF-IS2</strain>
    </source>
</reference>
<sequence>EELHKYMLTEHDWQILKDYFNILVVPHAFQQRLSFKKNPVLENAFPSFCSLIKKWSL</sequence>
<protein>
    <submittedName>
        <fullName evidence="1">Uncharacterized protein</fullName>
    </submittedName>
</protein>
<dbReference type="OrthoDB" id="3172935at2759"/>
<dbReference type="AlphaFoldDB" id="A0A9P5X1Y9"/>
<organism evidence="1 2">
    <name type="scientific">Macrolepiota fuliginosa MF-IS2</name>
    <dbReference type="NCBI Taxonomy" id="1400762"/>
    <lineage>
        <taxon>Eukaryota</taxon>
        <taxon>Fungi</taxon>
        <taxon>Dikarya</taxon>
        <taxon>Basidiomycota</taxon>
        <taxon>Agaricomycotina</taxon>
        <taxon>Agaricomycetes</taxon>
        <taxon>Agaricomycetidae</taxon>
        <taxon>Agaricales</taxon>
        <taxon>Agaricineae</taxon>
        <taxon>Agaricaceae</taxon>
        <taxon>Macrolepiota</taxon>
    </lineage>
</organism>
<evidence type="ECO:0000313" key="1">
    <source>
        <dbReference type="EMBL" id="KAF9441830.1"/>
    </source>
</evidence>
<keyword evidence="2" id="KW-1185">Reference proteome</keyword>
<gene>
    <name evidence="1" type="ORF">P691DRAFT_611745</name>
</gene>